<dbReference type="InterPro" id="IPR029753">
    <property type="entry name" value="D-isomer_DH_CS"/>
</dbReference>
<sequence>MSSTSTEPTPTTSMKHKLVCPSPPFRLAPFSFPCEMIYRENATPEDLLSDIADATIVASPFMPLTYDLIVNHAPKLQMILCQGSGTDHVSHTACRERGITLCNTPAQGIASVSEHAFALLGALKRRIVPMHNLTMDGHSWADRMFLIGDWAEPPRTNADEVMGVVGYGALGKGVEKIAKALGMTTLIAERKGAAETRAGRTAFEDVLKRCTVLVLTAPLDDSTRDMIATPELGSMQRSAMLVNVGRGGLVDEAALVRALKERQIAGAATDVFAVEPATKQNSTLLDPEIPNLLLSPHVAWYSKTTIENAKSYVHGTIEAFVRGEPRNVVIEGRKAGHEGPNGAVV</sequence>
<dbReference type="PANTHER" id="PTHR43761">
    <property type="entry name" value="D-ISOMER SPECIFIC 2-HYDROXYACID DEHYDROGENASE FAMILY PROTEIN (AFU_ORTHOLOGUE AFUA_1G13630)"/>
    <property type="match status" value="1"/>
</dbReference>
<dbReference type="InterPro" id="IPR050418">
    <property type="entry name" value="D-iso_2-hydroxyacid_DH_PdxB"/>
</dbReference>
<name>A0A9P4IST6_9PEZI</name>
<keyword evidence="8" id="KW-1185">Reference proteome</keyword>
<dbReference type="EMBL" id="ML996091">
    <property type="protein sequence ID" value="KAF2149362.1"/>
    <property type="molecule type" value="Genomic_DNA"/>
</dbReference>
<organism evidence="7 8">
    <name type="scientific">Myriangium duriaei CBS 260.36</name>
    <dbReference type="NCBI Taxonomy" id="1168546"/>
    <lineage>
        <taxon>Eukaryota</taxon>
        <taxon>Fungi</taxon>
        <taxon>Dikarya</taxon>
        <taxon>Ascomycota</taxon>
        <taxon>Pezizomycotina</taxon>
        <taxon>Dothideomycetes</taxon>
        <taxon>Dothideomycetidae</taxon>
        <taxon>Myriangiales</taxon>
        <taxon>Myriangiaceae</taxon>
        <taxon>Myriangium</taxon>
    </lineage>
</organism>
<dbReference type="InterPro" id="IPR036291">
    <property type="entry name" value="NAD(P)-bd_dom_sf"/>
</dbReference>
<dbReference type="Pfam" id="PF02826">
    <property type="entry name" value="2-Hacid_dh_C"/>
    <property type="match status" value="1"/>
</dbReference>
<evidence type="ECO:0000256" key="3">
    <source>
        <dbReference type="ARBA" id="ARBA00023027"/>
    </source>
</evidence>
<dbReference type="InterPro" id="IPR006140">
    <property type="entry name" value="D-isomer_DH_NAD-bd"/>
</dbReference>
<accession>A0A9P4IST6</accession>
<dbReference type="SUPFAM" id="SSF52283">
    <property type="entry name" value="Formate/glycerate dehydrogenase catalytic domain-like"/>
    <property type="match status" value="1"/>
</dbReference>
<keyword evidence="2 4" id="KW-0560">Oxidoreductase</keyword>
<evidence type="ECO:0000259" key="6">
    <source>
        <dbReference type="Pfam" id="PF02826"/>
    </source>
</evidence>
<evidence type="ECO:0008006" key="9">
    <source>
        <dbReference type="Google" id="ProtNLM"/>
    </source>
</evidence>
<dbReference type="Proteomes" id="UP000799439">
    <property type="component" value="Unassembled WGS sequence"/>
</dbReference>
<gene>
    <name evidence="7" type="ORF">K461DRAFT_281723</name>
</gene>
<dbReference type="SUPFAM" id="SSF51735">
    <property type="entry name" value="NAD(P)-binding Rossmann-fold domains"/>
    <property type="match status" value="1"/>
</dbReference>
<dbReference type="Gene3D" id="3.40.50.720">
    <property type="entry name" value="NAD(P)-binding Rossmann-like Domain"/>
    <property type="match status" value="2"/>
</dbReference>
<evidence type="ECO:0000256" key="4">
    <source>
        <dbReference type="RuleBase" id="RU003719"/>
    </source>
</evidence>
<comment type="caution">
    <text evidence="7">The sequence shown here is derived from an EMBL/GenBank/DDBJ whole genome shotgun (WGS) entry which is preliminary data.</text>
</comment>
<dbReference type="Pfam" id="PF00389">
    <property type="entry name" value="2-Hacid_dh"/>
    <property type="match status" value="1"/>
</dbReference>
<protein>
    <recommendedName>
        <fullName evidence="9">D-isomer specific 2-hydroxyacid dehydrogenase NAD-binding domain-containing protein</fullName>
    </recommendedName>
</protein>
<dbReference type="PANTHER" id="PTHR43761:SF1">
    <property type="entry name" value="D-ISOMER SPECIFIC 2-HYDROXYACID DEHYDROGENASE CATALYTIC DOMAIN-CONTAINING PROTEIN-RELATED"/>
    <property type="match status" value="1"/>
</dbReference>
<dbReference type="InterPro" id="IPR006139">
    <property type="entry name" value="D-isomer_2_OHA_DH_cat_dom"/>
</dbReference>
<feature type="domain" description="D-isomer specific 2-hydroxyacid dehydrogenase catalytic" evidence="5">
    <location>
        <begin position="35"/>
        <end position="329"/>
    </location>
</feature>
<evidence type="ECO:0000256" key="1">
    <source>
        <dbReference type="ARBA" id="ARBA00005854"/>
    </source>
</evidence>
<dbReference type="OrthoDB" id="298012at2759"/>
<proteinExistence type="inferred from homology"/>
<feature type="domain" description="D-isomer specific 2-hydroxyacid dehydrogenase NAD-binding" evidence="6">
    <location>
        <begin position="118"/>
        <end position="299"/>
    </location>
</feature>
<dbReference type="AlphaFoldDB" id="A0A9P4IST6"/>
<evidence type="ECO:0000256" key="2">
    <source>
        <dbReference type="ARBA" id="ARBA00023002"/>
    </source>
</evidence>
<keyword evidence="3" id="KW-0520">NAD</keyword>
<evidence type="ECO:0000259" key="5">
    <source>
        <dbReference type="Pfam" id="PF00389"/>
    </source>
</evidence>
<dbReference type="GO" id="GO:0051287">
    <property type="term" value="F:NAD binding"/>
    <property type="evidence" value="ECO:0007669"/>
    <property type="project" value="InterPro"/>
</dbReference>
<dbReference type="GO" id="GO:0016616">
    <property type="term" value="F:oxidoreductase activity, acting on the CH-OH group of donors, NAD or NADP as acceptor"/>
    <property type="evidence" value="ECO:0007669"/>
    <property type="project" value="InterPro"/>
</dbReference>
<evidence type="ECO:0000313" key="8">
    <source>
        <dbReference type="Proteomes" id="UP000799439"/>
    </source>
</evidence>
<reference evidence="7" key="1">
    <citation type="journal article" date="2020" name="Stud. Mycol.">
        <title>101 Dothideomycetes genomes: a test case for predicting lifestyles and emergence of pathogens.</title>
        <authorList>
            <person name="Haridas S."/>
            <person name="Albert R."/>
            <person name="Binder M."/>
            <person name="Bloem J."/>
            <person name="Labutti K."/>
            <person name="Salamov A."/>
            <person name="Andreopoulos B."/>
            <person name="Baker S."/>
            <person name="Barry K."/>
            <person name="Bills G."/>
            <person name="Bluhm B."/>
            <person name="Cannon C."/>
            <person name="Castanera R."/>
            <person name="Culley D."/>
            <person name="Daum C."/>
            <person name="Ezra D."/>
            <person name="Gonzalez J."/>
            <person name="Henrissat B."/>
            <person name="Kuo A."/>
            <person name="Liang C."/>
            <person name="Lipzen A."/>
            <person name="Lutzoni F."/>
            <person name="Magnuson J."/>
            <person name="Mondo S."/>
            <person name="Nolan M."/>
            <person name="Ohm R."/>
            <person name="Pangilinan J."/>
            <person name="Park H.-J."/>
            <person name="Ramirez L."/>
            <person name="Alfaro M."/>
            <person name="Sun H."/>
            <person name="Tritt A."/>
            <person name="Yoshinaga Y."/>
            <person name="Zwiers L.-H."/>
            <person name="Turgeon B."/>
            <person name="Goodwin S."/>
            <person name="Spatafora J."/>
            <person name="Crous P."/>
            <person name="Grigoriev I."/>
        </authorList>
    </citation>
    <scope>NUCLEOTIDE SEQUENCE</scope>
    <source>
        <strain evidence="7">CBS 260.36</strain>
    </source>
</reference>
<comment type="similarity">
    <text evidence="1 4">Belongs to the D-isomer specific 2-hydroxyacid dehydrogenase family.</text>
</comment>
<evidence type="ECO:0000313" key="7">
    <source>
        <dbReference type="EMBL" id="KAF2149362.1"/>
    </source>
</evidence>
<dbReference type="PROSITE" id="PS00671">
    <property type="entry name" value="D_2_HYDROXYACID_DH_3"/>
    <property type="match status" value="1"/>
</dbReference>